<gene>
    <name evidence="1" type="ORF">DEO72_LG8g1532</name>
</gene>
<reference evidence="1 2" key="1">
    <citation type="submission" date="2019-04" db="EMBL/GenBank/DDBJ databases">
        <title>An improved genome assembly and genetic linkage map for asparagus bean, Vigna unguiculata ssp. sesquipedialis.</title>
        <authorList>
            <person name="Xia Q."/>
            <person name="Zhang R."/>
            <person name="Dong Y."/>
        </authorList>
    </citation>
    <scope>NUCLEOTIDE SEQUENCE [LARGE SCALE GENOMIC DNA]</scope>
    <source>
        <tissue evidence="1">Leaf</tissue>
    </source>
</reference>
<proteinExistence type="predicted"/>
<dbReference type="Proteomes" id="UP000501690">
    <property type="component" value="Linkage Group LG8"/>
</dbReference>
<sequence length="112" mass="12669">MVREGCGKAHGGDCRNGGCARICGGRDWSRWLRIAGAIVARVRTSPLVRRGGRSAVVARRWCCVMVRDSGCFRSRRRLRDGGRWWLPALQVGARRDLMEEDGDVARSNWLIW</sequence>
<keyword evidence="2" id="KW-1185">Reference proteome</keyword>
<protein>
    <submittedName>
        <fullName evidence="1">Uncharacterized protein</fullName>
    </submittedName>
</protein>
<name>A0A4D6MUE5_VIGUN</name>
<organism evidence="1 2">
    <name type="scientific">Vigna unguiculata</name>
    <name type="common">Cowpea</name>
    <dbReference type="NCBI Taxonomy" id="3917"/>
    <lineage>
        <taxon>Eukaryota</taxon>
        <taxon>Viridiplantae</taxon>
        <taxon>Streptophyta</taxon>
        <taxon>Embryophyta</taxon>
        <taxon>Tracheophyta</taxon>
        <taxon>Spermatophyta</taxon>
        <taxon>Magnoliopsida</taxon>
        <taxon>eudicotyledons</taxon>
        <taxon>Gunneridae</taxon>
        <taxon>Pentapetalae</taxon>
        <taxon>rosids</taxon>
        <taxon>fabids</taxon>
        <taxon>Fabales</taxon>
        <taxon>Fabaceae</taxon>
        <taxon>Papilionoideae</taxon>
        <taxon>50 kb inversion clade</taxon>
        <taxon>NPAAA clade</taxon>
        <taxon>indigoferoid/millettioid clade</taxon>
        <taxon>Phaseoleae</taxon>
        <taxon>Vigna</taxon>
    </lineage>
</organism>
<evidence type="ECO:0000313" key="2">
    <source>
        <dbReference type="Proteomes" id="UP000501690"/>
    </source>
</evidence>
<dbReference type="AlphaFoldDB" id="A0A4D6MUE5"/>
<accession>A0A4D6MUE5</accession>
<dbReference type="EMBL" id="CP039352">
    <property type="protein sequence ID" value="QCE03507.1"/>
    <property type="molecule type" value="Genomic_DNA"/>
</dbReference>
<evidence type="ECO:0000313" key="1">
    <source>
        <dbReference type="EMBL" id="QCE03507.1"/>
    </source>
</evidence>